<dbReference type="OrthoDB" id="10009520at2759"/>
<comment type="similarity">
    <text evidence="4">Belongs to the RBR family. Ariadne subfamily.</text>
</comment>
<dbReference type="SMART" id="SM00647">
    <property type="entry name" value="IBR"/>
    <property type="match status" value="2"/>
</dbReference>
<keyword evidence="10" id="KW-0833">Ubl conjugation pathway</keyword>
<dbReference type="Pfam" id="PF13456">
    <property type="entry name" value="RVT_3"/>
    <property type="match status" value="1"/>
</dbReference>
<dbReference type="Gene3D" id="3.30.40.10">
    <property type="entry name" value="Zinc/RING finger domain, C3HC4 (zinc finger)"/>
    <property type="match status" value="1"/>
</dbReference>
<keyword evidence="7" id="KW-0479">Metal-binding</keyword>
<proteinExistence type="inferred from homology"/>
<evidence type="ECO:0000256" key="1">
    <source>
        <dbReference type="ARBA" id="ARBA00001798"/>
    </source>
</evidence>
<dbReference type="InterPro" id="IPR031127">
    <property type="entry name" value="E3_UB_ligase_RBR"/>
</dbReference>
<keyword evidence="11" id="KW-0862">Zinc</keyword>
<dbReference type="InterPro" id="IPR017907">
    <property type="entry name" value="Znf_RING_CS"/>
</dbReference>
<dbReference type="Gene3D" id="3.30.420.10">
    <property type="entry name" value="Ribonuclease H-like superfamily/Ribonuclease H"/>
    <property type="match status" value="1"/>
</dbReference>
<evidence type="ECO:0000256" key="7">
    <source>
        <dbReference type="ARBA" id="ARBA00022723"/>
    </source>
</evidence>
<feature type="domain" description="RING-type" evidence="14">
    <location>
        <begin position="199"/>
        <end position="241"/>
    </location>
</feature>
<feature type="domain" description="RING-type" evidence="15">
    <location>
        <begin position="195"/>
        <end position="411"/>
    </location>
</feature>
<dbReference type="Proteomes" id="UP000663760">
    <property type="component" value="Chromosome 13"/>
</dbReference>
<dbReference type="PROSITE" id="PS00518">
    <property type="entry name" value="ZF_RING_1"/>
    <property type="match status" value="1"/>
</dbReference>
<keyword evidence="8" id="KW-0677">Repeat</keyword>
<name>A0A7I8LC63_SPIIN</name>
<evidence type="ECO:0000256" key="4">
    <source>
        <dbReference type="ARBA" id="ARBA00005884"/>
    </source>
</evidence>
<dbReference type="GO" id="GO:0003676">
    <property type="term" value="F:nucleic acid binding"/>
    <property type="evidence" value="ECO:0007669"/>
    <property type="project" value="InterPro"/>
</dbReference>
<dbReference type="InterPro" id="IPR002156">
    <property type="entry name" value="RNaseH_domain"/>
</dbReference>
<evidence type="ECO:0000256" key="3">
    <source>
        <dbReference type="ARBA" id="ARBA00003976"/>
    </source>
</evidence>
<keyword evidence="6" id="KW-0808">Transferase</keyword>
<evidence type="ECO:0000256" key="10">
    <source>
        <dbReference type="ARBA" id="ARBA00022786"/>
    </source>
</evidence>
<evidence type="ECO:0000259" key="15">
    <source>
        <dbReference type="PROSITE" id="PS51873"/>
    </source>
</evidence>
<dbReference type="Pfam" id="PF00097">
    <property type="entry name" value="zf-C3HC4"/>
    <property type="match status" value="1"/>
</dbReference>
<gene>
    <name evidence="16" type="ORF">SI8410_13017546</name>
</gene>
<comment type="catalytic activity">
    <reaction evidence="1">
        <text>[E2 ubiquitin-conjugating enzyme]-S-ubiquitinyl-L-cysteine + [acceptor protein]-L-lysine = [E2 ubiquitin-conjugating enzyme]-L-cysteine + [acceptor protein]-N(6)-ubiquitinyl-L-lysine.</text>
        <dbReference type="EC" id="2.3.2.31"/>
    </reaction>
</comment>
<dbReference type="GO" id="GO:0004523">
    <property type="term" value="F:RNA-DNA hybrid ribonuclease activity"/>
    <property type="evidence" value="ECO:0007669"/>
    <property type="project" value="InterPro"/>
</dbReference>
<dbReference type="InterPro" id="IPR036397">
    <property type="entry name" value="RNaseH_sf"/>
</dbReference>
<evidence type="ECO:0000313" key="17">
    <source>
        <dbReference type="Proteomes" id="UP000663760"/>
    </source>
</evidence>
<dbReference type="FunFam" id="3.30.420.10:FF:000076">
    <property type="entry name" value="RBR-type E3 ubiquitin transferase"/>
    <property type="match status" value="1"/>
</dbReference>
<evidence type="ECO:0000256" key="8">
    <source>
        <dbReference type="ARBA" id="ARBA00022737"/>
    </source>
</evidence>
<dbReference type="Pfam" id="PF01485">
    <property type="entry name" value="IBR"/>
    <property type="match status" value="2"/>
</dbReference>
<dbReference type="PANTHER" id="PTHR11685">
    <property type="entry name" value="RBR FAMILY RING FINGER AND IBR DOMAIN-CONTAINING"/>
    <property type="match status" value="1"/>
</dbReference>
<dbReference type="InterPro" id="IPR018957">
    <property type="entry name" value="Znf_C3HC4_RING-type"/>
</dbReference>
<dbReference type="GO" id="GO:0016567">
    <property type="term" value="P:protein ubiquitination"/>
    <property type="evidence" value="ECO:0007669"/>
    <property type="project" value="InterPro"/>
</dbReference>
<feature type="region of interest" description="Disordered" evidence="13">
    <location>
        <begin position="1"/>
        <end position="20"/>
    </location>
</feature>
<evidence type="ECO:0000256" key="6">
    <source>
        <dbReference type="ARBA" id="ARBA00022679"/>
    </source>
</evidence>
<dbReference type="AlphaFoldDB" id="A0A7I8LC63"/>
<protein>
    <recommendedName>
        <fullName evidence="5">RBR-type E3 ubiquitin transferase</fullName>
        <ecNumber evidence="5">2.3.2.31</ecNumber>
    </recommendedName>
</protein>
<dbReference type="InterPro" id="IPR044066">
    <property type="entry name" value="TRIAD_supradom"/>
</dbReference>
<evidence type="ECO:0000256" key="13">
    <source>
        <dbReference type="SAM" id="MobiDB-lite"/>
    </source>
</evidence>
<dbReference type="PROSITE" id="PS51873">
    <property type="entry name" value="TRIAD"/>
    <property type="match status" value="1"/>
</dbReference>
<dbReference type="EC" id="2.3.2.31" evidence="5"/>
<dbReference type="Gene3D" id="1.20.120.1750">
    <property type="match status" value="1"/>
</dbReference>
<comment type="cofactor">
    <cofactor evidence="2">
        <name>Zn(2+)</name>
        <dbReference type="ChEBI" id="CHEBI:29105"/>
    </cofactor>
</comment>
<evidence type="ECO:0000259" key="14">
    <source>
        <dbReference type="PROSITE" id="PS50089"/>
    </source>
</evidence>
<dbReference type="EMBL" id="LR746276">
    <property type="protein sequence ID" value="CAA7406868.1"/>
    <property type="molecule type" value="Genomic_DNA"/>
</dbReference>
<keyword evidence="9 12" id="KW-0863">Zinc-finger</keyword>
<comment type="function">
    <text evidence="3">Might act as an E3 ubiquitin-protein ligase, or as part of E3 complex, which accepts ubiquitin from specific E2 ubiquitin-conjugating enzymes and then transfers it to substrates.</text>
</comment>
<evidence type="ECO:0000256" key="11">
    <source>
        <dbReference type="ARBA" id="ARBA00022833"/>
    </source>
</evidence>
<accession>A0A7I8LC63</accession>
<dbReference type="CDD" id="cd22584">
    <property type="entry name" value="Rcat_RBR_unk"/>
    <property type="match status" value="1"/>
</dbReference>
<keyword evidence="17" id="KW-1185">Reference proteome</keyword>
<evidence type="ECO:0000313" key="16">
    <source>
        <dbReference type="EMBL" id="CAA7406868.1"/>
    </source>
</evidence>
<dbReference type="SUPFAM" id="SSF57850">
    <property type="entry name" value="RING/U-box"/>
    <property type="match status" value="2"/>
</dbReference>
<dbReference type="PROSITE" id="PS50089">
    <property type="entry name" value="ZF_RING_2"/>
    <property type="match status" value="1"/>
</dbReference>
<dbReference type="InterPro" id="IPR002867">
    <property type="entry name" value="IBR_dom"/>
</dbReference>
<evidence type="ECO:0000256" key="9">
    <source>
        <dbReference type="ARBA" id="ARBA00022771"/>
    </source>
</evidence>
<sequence length="508" mass="56858">MEDPNSSDGGILENYDGEEDFRSCCAEEEGWKELEEPTPDRSGDNLDEFSMKMFFKGVSVCDAEDSTSGISGIGVVMERAPGLPTLQVQKRLDLYVEPSVADHLALLDGLLEALRVGVRRIFAFTDSEVVNSQVTENGTVEDHLLFALGKRIMEHADKLELFSLHLVPSSELEKPLQLAQEAVGISHLLPDDDGSFEGCSICREKHSSQILTINCSHKFCSPCLITYVQGKLQESQVPVRCSHSGCQYYISSAECQSFLPIDCYESFERTLVEAEAHRLERIRCPFLSCSAWLAPTPFSVGESSSSYSNSSCIECPECRRLVCFDCGVPWHISMTCGEYQSLPQDERDEVDITMSVITQDNNWRCCEQCRRIIERTQGCYHMTCWCGHEFCYACGAEYQGGFQACRCDPWEEEYEPSGEISSGETELWRWELFDSSGTSAYTEQERSQLALIQTFLAGGLGGEAGGGRQSPPRCSDAYGDTMKDLHHLPWLERFVSVISDCYHEDCAQ</sequence>
<evidence type="ECO:0000256" key="2">
    <source>
        <dbReference type="ARBA" id="ARBA00001947"/>
    </source>
</evidence>
<reference evidence="16" key="1">
    <citation type="submission" date="2020-02" db="EMBL/GenBank/DDBJ databases">
        <authorList>
            <person name="Scholz U."/>
            <person name="Mascher M."/>
            <person name="Fiebig A."/>
        </authorList>
    </citation>
    <scope>NUCLEOTIDE SEQUENCE</scope>
</reference>
<dbReference type="GO" id="GO:0008270">
    <property type="term" value="F:zinc ion binding"/>
    <property type="evidence" value="ECO:0007669"/>
    <property type="project" value="UniProtKB-KW"/>
</dbReference>
<organism evidence="16 17">
    <name type="scientific">Spirodela intermedia</name>
    <name type="common">Intermediate duckweed</name>
    <dbReference type="NCBI Taxonomy" id="51605"/>
    <lineage>
        <taxon>Eukaryota</taxon>
        <taxon>Viridiplantae</taxon>
        <taxon>Streptophyta</taxon>
        <taxon>Embryophyta</taxon>
        <taxon>Tracheophyta</taxon>
        <taxon>Spermatophyta</taxon>
        <taxon>Magnoliopsida</taxon>
        <taxon>Liliopsida</taxon>
        <taxon>Araceae</taxon>
        <taxon>Lemnoideae</taxon>
        <taxon>Spirodela</taxon>
    </lineage>
</organism>
<dbReference type="GO" id="GO:0061630">
    <property type="term" value="F:ubiquitin protein ligase activity"/>
    <property type="evidence" value="ECO:0007669"/>
    <property type="project" value="UniProtKB-EC"/>
</dbReference>
<dbReference type="InterPro" id="IPR001841">
    <property type="entry name" value="Znf_RING"/>
</dbReference>
<dbReference type="InterPro" id="IPR013083">
    <property type="entry name" value="Znf_RING/FYVE/PHD"/>
</dbReference>
<evidence type="ECO:0000256" key="5">
    <source>
        <dbReference type="ARBA" id="ARBA00012251"/>
    </source>
</evidence>
<evidence type="ECO:0000256" key="12">
    <source>
        <dbReference type="PROSITE-ProRule" id="PRU00175"/>
    </source>
</evidence>